<dbReference type="Proteomes" id="UP000622860">
    <property type="component" value="Unassembled WGS sequence"/>
</dbReference>
<dbReference type="Pfam" id="PF05145">
    <property type="entry name" value="AbrB"/>
    <property type="match status" value="1"/>
</dbReference>
<feature type="transmembrane region" description="Helical" evidence="1">
    <location>
        <begin position="12"/>
        <end position="31"/>
    </location>
</feature>
<comment type="caution">
    <text evidence="2">The sequence shown here is derived from an EMBL/GenBank/DDBJ whole genome shotgun (WGS) entry which is preliminary data.</text>
</comment>
<gene>
    <name evidence="2" type="ORF">GCM10011398_18760</name>
</gene>
<dbReference type="InterPro" id="IPR017516">
    <property type="entry name" value="AbrB_dup"/>
</dbReference>
<dbReference type="GO" id="GO:0004177">
    <property type="term" value="F:aminopeptidase activity"/>
    <property type="evidence" value="ECO:0007669"/>
    <property type="project" value="UniProtKB-KW"/>
</dbReference>
<feature type="transmembrane region" description="Helical" evidence="1">
    <location>
        <begin position="192"/>
        <end position="213"/>
    </location>
</feature>
<sequence length="377" mass="40874">MKQRKFNNVKQIIPTLVAAIIGGVLFTLIHIPVPWLLGPMIAVLIGTNAMKLDYVWPASFRNAGMILVGYTIGLSMTSNALQEMAFQLPSMLLMTLLLLLLCSGIAYVVSKLSGNDYSTSLLGSIPGGLTQVIMLAEETKGINLAVVTVTQVIRLMIIIIVMPLLVTIPLFGEGDANGSVNVVNSTSTSPEFANLFPEIIIFALVCILFALVGTKIKFPTAYLLGPIIGTTILQLGGLEGPHLPFIIIDMAQLMIGTHVGLMLRTDQISRKIRTFSLAIASGVLLVIGAIVLSLILNQFHPISNATALLSMAPGGMDQMGIIAHEIHADLSIVSGYQLFRTFFIYFAVPPLLKLIFTMMNKRKAAMQKRQHSNLLKY</sequence>
<keyword evidence="1" id="KW-1133">Transmembrane helix</keyword>
<dbReference type="NCBIfam" id="TIGR03082">
    <property type="entry name" value="Gneg_AbrB_dup"/>
    <property type="match status" value="2"/>
</dbReference>
<reference evidence="2" key="1">
    <citation type="journal article" date="2014" name="Int. J. Syst. Evol. Microbiol.">
        <title>Complete genome sequence of Corynebacterium casei LMG S-19264T (=DSM 44701T), isolated from a smear-ripened cheese.</title>
        <authorList>
            <consortium name="US DOE Joint Genome Institute (JGI-PGF)"/>
            <person name="Walter F."/>
            <person name="Albersmeier A."/>
            <person name="Kalinowski J."/>
            <person name="Ruckert C."/>
        </authorList>
    </citation>
    <scope>NUCLEOTIDE SEQUENCE</scope>
    <source>
        <strain evidence="2">CGMCC 1.12754</strain>
    </source>
</reference>
<name>A0A917M358_9BACI</name>
<proteinExistence type="predicted"/>
<feature type="transmembrane region" description="Helical" evidence="1">
    <location>
        <begin position="152"/>
        <end position="172"/>
    </location>
</feature>
<keyword evidence="2" id="KW-0031">Aminopeptidase</keyword>
<dbReference type="EMBL" id="BMFR01000006">
    <property type="protein sequence ID" value="GGG74363.1"/>
    <property type="molecule type" value="Genomic_DNA"/>
</dbReference>
<organism evidence="2 3">
    <name type="scientific">Virgibacillus oceani</name>
    <dbReference type="NCBI Taxonomy" id="1479511"/>
    <lineage>
        <taxon>Bacteria</taxon>
        <taxon>Bacillati</taxon>
        <taxon>Bacillota</taxon>
        <taxon>Bacilli</taxon>
        <taxon>Bacillales</taxon>
        <taxon>Bacillaceae</taxon>
        <taxon>Virgibacillus</taxon>
    </lineage>
</organism>
<feature type="transmembrane region" description="Helical" evidence="1">
    <location>
        <begin position="342"/>
        <end position="359"/>
    </location>
</feature>
<dbReference type="GO" id="GO:0010468">
    <property type="term" value="P:regulation of gene expression"/>
    <property type="evidence" value="ECO:0007669"/>
    <property type="project" value="InterPro"/>
</dbReference>
<keyword evidence="3" id="KW-1185">Reference proteome</keyword>
<dbReference type="PANTHER" id="PTHR38457">
    <property type="entry name" value="REGULATOR ABRB-RELATED"/>
    <property type="match status" value="1"/>
</dbReference>
<feature type="transmembrane region" description="Helical" evidence="1">
    <location>
        <begin position="63"/>
        <end position="82"/>
    </location>
</feature>
<keyword evidence="1" id="KW-0812">Transmembrane</keyword>
<dbReference type="RefSeq" id="WP_188455130.1">
    <property type="nucleotide sequence ID" value="NZ_BMFR01000006.1"/>
</dbReference>
<dbReference type="PIRSF" id="PIRSF038991">
    <property type="entry name" value="Protein_AbrB"/>
    <property type="match status" value="1"/>
</dbReference>
<evidence type="ECO:0000256" key="1">
    <source>
        <dbReference type="SAM" id="Phobius"/>
    </source>
</evidence>
<feature type="transmembrane region" description="Helical" evidence="1">
    <location>
        <begin position="220"/>
        <end position="237"/>
    </location>
</feature>
<feature type="transmembrane region" description="Helical" evidence="1">
    <location>
        <begin position="88"/>
        <end position="109"/>
    </location>
</feature>
<dbReference type="AlphaFoldDB" id="A0A917M358"/>
<dbReference type="InterPro" id="IPR007820">
    <property type="entry name" value="AbrB_fam"/>
</dbReference>
<accession>A0A917M358</accession>
<keyword evidence="2" id="KW-0378">Hydrolase</keyword>
<protein>
    <submittedName>
        <fullName evidence="2">Aminopeptidase</fullName>
    </submittedName>
</protein>
<reference evidence="2" key="2">
    <citation type="submission" date="2020-09" db="EMBL/GenBank/DDBJ databases">
        <authorList>
            <person name="Sun Q."/>
            <person name="Zhou Y."/>
        </authorList>
    </citation>
    <scope>NUCLEOTIDE SEQUENCE</scope>
    <source>
        <strain evidence="2">CGMCC 1.12754</strain>
    </source>
</reference>
<keyword evidence="1" id="KW-0472">Membrane</keyword>
<feature type="transmembrane region" description="Helical" evidence="1">
    <location>
        <begin position="275"/>
        <end position="296"/>
    </location>
</feature>
<dbReference type="PANTHER" id="PTHR38457:SF1">
    <property type="entry name" value="REGULATOR ABRB-RELATED"/>
    <property type="match status" value="1"/>
</dbReference>
<dbReference type="GO" id="GO:0016020">
    <property type="term" value="C:membrane"/>
    <property type="evidence" value="ECO:0007669"/>
    <property type="project" value="InterPro"/>
</dbReference>
<evidence type="ECO:0000313" key="3">
    <source>
        <dbReference type="Proteomes" id="UP000622860"/>
    </source>
</evidence>
<feature type="transmembrane region" description="Helical" evidence="1">
    <location>
        <begin position="243"/>
        <end position="263"/>
    </location>
</feature>
<evidence type="ECO:0000313" key="2">
    <source>
        <dbReference type="EMBL" id="GGG74363.1"/>
    </source>
</evidence>
<keyword evidence="2" id="KW-0645">Protease</keyword>